<dbReference type="EMBL" id="QNBD01000226">
    <property type="protein sequence ID" value="RKX68972.1"/>
    <property type="molecule type" value="Genomic_DNA"/>
</dbReference>
<feature type="domain" description="Gingipain" evidence="2">
    <location>
        <begin position="190"/>
        <end position="543"/>
    </location>
</feature>
<dbReference type="Proteomes" id="UP000271125">
    <property type="component" value="Unassembled WGS sequence"/>
</dbReference>
<name>A0A660SEH2_UNCT6</name>
<dbReference type="InterPro" id="IPR038490">
    <property type="entry name" value="Gingipain_propep_sf"/>
</dbReference>
<dbReference type="Gene3D" id="2.60.40.3800">
    <property type="match status" value="1"/>
</dbReference>
<dbReference type="GO" id="GO:0004197">
    <property type="term" value="F:cysteine-type endopeptidase activity"/>
    <property type="evidence" value="ECO:0007669"/>
    <property type="project" value="InterPro"/>
</dbReference>
<dbReference type="AlphaFoldDB" id="A0A660SEH2"/>
<evidence type="ECO:0000259" key="3">
    <source>
        <dbReference type="Pfam" id="PF08126"/>
    </source>
</evidence>
<keyword evidence="1" id="KW-0472">Membrane</keyword>
<dbReference type="InterPro" id="IPR012600">
    <property type="entry name" value="Propeptide_C25"/>
</dbReference>
<feature type="transmembrane region" description="Helical" evidence="1">
    <location>
        <begin position="7"/>
        <end position="25"/>
    </location>
</feature>
<keyword evidence="1" id="KW-1133">Transmembrane helix</keyword>
<feature type="non-terminal residue" evidence="4">
    <location>
        <position position="816"/>
    </location>
</feature>
<evidence type="ECO:0008006" key="6">
    <source>
        <dbReference type="Google" id="ProtNLM"/>
    </source>
</evidence>
<dbReference type="Gene3D" id="3.40.50.1460">
    <property type="match status" value="1"/>
</dbReference>
<dbReference type="InterPro" id="IPR029030">
    <property type="entry name" value="Caspase-like_dom_sf"/>
</dbReference>
<dbReference type="Pfam" id="PF08126">
    <property type="entry name" value="Propeptide_C25"/>
    <property type="match status" value="1"/>
</dbReference>
<dbReference type="Pfam" id="PF01364">
    <property type="entry name" value="Peptidase_C25"/>
    <property type="match status" value="1"/>
</dbReference>
<feature type="domain" description="Gingipain propeptide" evidence="3">
    <location>
        <begin position="50"/>
        <end position="167"/>
    </location>
</feature>
<keyword evidence="1" id="KW-0812">Transmembrane</keyword>
<reference evidence="4 5" key="1">
    <citation type="submission" date="2018-06" db="EMBL/GenBank/DDBJ databases">
        <title>Extensive metabolic versatility and redundancy in microbially diverse, dynamic hydrothermal sediments.</title>
        <authorList>
            <person name="Dombrowski N."/>
            <person name="Teske A."/>
            <person name="Baker B.J."/>
        </authorList>
    </citation>
    <scope>NUCLEOTIDE SEQUENCE [LARGE SCALE GENOMIC DNA]</scope>
    <source>
        <strain evidence="4">B10_G13</strain>
    </source>
</reference>
<protein>
    <recommendedName>
        <fullName evidence="6">Gingipain domain-containing protein</fullName>
    </recommendedName>
</protein>
<evidence type="ECO:0000256" key="1">
    <source>
        <dbReference type="SAM" id="Phobius"/>
    </source>
</evidence>
<dbReference type="GO" id="GO:0006508">
    <property type="term" value="P:proteolysis"/>
    <property type="evidence" value="ECO:0007669"/>
    <property type="project" value="InterPro"/>
</dbReference>
<comment type="caution">
    <text evidence="4">The sequence shown here is derived from an EMBL/GenBank/DDBJ whole genome shotgun (WGS) entry which is preliminary data.</text>
</comment>
<evidence type="ECO:0000259" key="2">
    <source>
        <dbReference type="Pfam" id="PF01364"/>
    </source>
</evidence>
<gene>
    <name evidence="4" type="ORF">DRP43_04905</name>
</gene>
<dbReference type="SUPFAM" id="SSF52129">
    <property type="entry name" value="Caspase-like"/>
    <property type="match status" value="1"/>
</dbReference>
<evidence type="ECO:0000313" key="5">
    <source>
        <dbReference type="Proteomes" id="UP000271125"/>
    </source>
</evidence>
<accession>A0A660SEH2</accession>
<proteinExistence type="predicted"/>
<evidence type="ECO:0000313" key="4">
    <source>
        <dbReference type="EMBL" id="RKX68972.1"/>
    </source>
</evidence>
<dbReference type="InterPro" id="IPR001769">
    <property type="entry name" value="Gingipain"/>
</dbReference>
<sequence length="816" mass="92891">MHKIVFISFYILLIILLPIFIFSYTEIIDNGELNLSVYKNYTKIRIEKFHIFGGYGEPELPYRDLIIRTDNADFAETFKCHILDSIVYKNIKLSPAQRALPINSKKTGTGFLYNDSSYNIDGYLPDDLIEMKGIGKIRGKRYAKIIFSPFRYYPKENKLIYYKTIEFESPGEFNIITNFKERANSDKGILYITDTIYKNALDTLLLLKKIEGYNPIIRTTQFIYNNYSGNNNPDKIRNYIKTLVDSGILYIVLAGDVNTIPTRYAFAMESGGGSWQDNIPTDYYYGDIDGNWNANGNLVYGEIEDSIDMLPDFYIGRLSFNSIAELNDIINKIYIFEKGDYSIPNCKILSNAGMLDSYTDASVGLDTILSYVPDYFQKSVLYDNSTNNVYLGEFMDSLNGGFNYLIHSNHGSTQGFSIGQDIFHNNDADILNNVNNIPNVTYTISCISAAYDEDCMGEHFLRSTNGGGYYIGNARYGWYIGYYSGASASDIMQKSFFEDLFNDDEYTIGELISLTRLKYAPSASMENCYRWMEYNLVLMGDPSSYMRTKPLKDFIVNYDSIISTGLNNIEVEVRDENIPIEGAIITVFKSDSLLVKGFTDISGKTLLSLLSEGNDTLNINVFKNNFRLYSNKLFHGNKELRYLESYIIDNNDSNFNPGETDTIAIIVKNYSDSTFYNLNFILNCNDSFVSINDTIVFVSQIDPSMLDTLYYEISISDTVPYDYLFYTYFEYNGGILKDSIASVILKGKAEICQKSYSISAIPASVGLTVKNTGNGYIESEYLHFIPVDNEITITPDSLLIENLYPEDSIYLYINID</sequence>
<organism evidence="4 5">
    <name type="scientific">candidate division TA06 bacterium</name>
    <dbReference type="NCBI Taxonomy" id="2250710"/>
    <lineage>
        <taxon>Bacteria</taxon>
        <taxon>Bacteria division TA06</taxon>
    </lineage>
</organism>